<gene>
    <name evidence="1" type="ORF">BABL1_gene_338</name>
</gene>
<proteinExistence type="predicted"/>
<dbReference type="Proteomes" id="UP000018769">
    <property type="component" value="Chromosome I"/>
</dbReference>
<name>V6DGE6_9BACT</name>
<dbReference type="EMBL" id="HG793133">
    <property type="protein sequence ID" value="CDK30677.1"/>
    <property type="molecule type" value="Genomic_DNA"/>
</dbReference>
<dbReference type="HOGENOM" id="CLU_3077875_0_0_7"/>
<dbReference type="AlphaFoldDB" id="V6DGE6"/>
<reference evidence="1 2" key="1">
    <citation type="journal article" date="2015" name="Biol. Direct">
        <title>Babela massiliensis, a representative of a widespread bacterial phylum with unusual adaptations to parasitism in amoebae.</title>
        <authorList>
            <person name="Pagnier I."/>
            <person name="Yutin N."/>
            <person name="Croce O."/>
            <person name="Makarova K.S."/>
            <person name="Wolf Y.I."/>
            <person name="Benamar S."/>
            <person name="Raoult D."/>
            <person name="Koonin E.V."/>
            <person name="La Scola B."/>
        </authorList>
    </citation>
    <scope>NUCLEOTIDE SEQUENCE [LARGE SCALE GENOMIC DNA]</scope>
    <source>
        <strain evidence="2">BABL1</strain>
    </source>
</reference>
<dbReference type="STRING" id="673862.BABL1_gene_338"/>
<organism evidence="1 2">
    <name type="scientific">Candidatus Babela massiliensis</name>
    <dbReference type="NCBI Taxonomy" id="673862"/>
    <lineage>
        <taxon>Bacteria</taxon>
        <taxon>Candidatus Babelota</taxon>
        <taxon>Candidatus Babeliae</taxon>
        <taxon>Candidatus Babeliales</taxon>
        <taxon>Candidatus Babeliaceae</taxon>
        <taxon>Candidatus Babela</taxon>
    </lineage>
</organism>
<protein>
    <submittedName>
        <fullName evidence="1">Uncharacterized protein</fullName>
    </submittedName>
</protein>
<evidence type="ECO:0000313" key="2">
    <source>
        <dbReference type="Proteomes" id="UP000018769"/>
    </source>
</evidence>
<keyword evidence="2" id="KW-1185">Reference proteome</keyword>
<accession>V6DGE6</accession>
<dbReference type="KEGG" id="dpb:BABL1_gene_338"/>
<evidence type="ECO:0000313" key="1">
    <source>
        <dbReference type="EMBL" id="CDK30677.1"/>
    </source>
</evidence>
<sequence length="52" mass="6031">MTKILTLVVLKIIKFLFNAENKNLVNITIYLPNQLRIISVDSIKFLSKIISR</sequence>
<dbReference type="RefSeq" id="WP_023792192.1">
    <property type="nucleotide sequence ID" value="NC_023003.1"/>
</dbReference>